<name>A0ABR2YC00_9CHLO</name>
<evidence type="ECO:0000313" key="5">
    <source>
        <dbReference type="Proteomes" id="UP001491310"/>
    </source>
</evidence>
<dbReference type="PANTHER" id="PTHR12203">
    <property type="entry name" value="KDEL LYS-ASP-GLU-LEU CONTAINING - RELATED"/>
    <property type="match status" value="1"/>
</dbReference>
<sequence length="265" mass="29380">MQREFSGGMPLLYILDGELRVDSSLPKPGNKRLKNLEYFGLPVLEQLARHARLPDLALLYSPFDEPTEFPGVDAAPWFGYCTVPQQQRTLMLPDTLAPADLQCPAGGCQAGPGDAREPRAVFLGSPTGWRKGKRKAVLLAGMRNPEQVHSGLTEDPDRLLSPEERKVFSPTQFMELAEQVQRFKYVVNVEGNCAALRLRRLLASPSAIMFVQSDEIEWYYPLLKPYVHYIPVRFSSAGGTEGVGQVDLAEKGQAPDTALPGRLIE</sequence>
<proteinExistence type="inferred from homology"/>
<evidence type="ECO:0000256" key="1">
    <source>
        <dbReference type="ARBA" id="ARBA00010118"/>
    </source>
</evidence>
<evidence type="ECO:0000313" key="4">
    <source>
        <dbReference type="EMBL" id="KAK9902010.1"/>
    </source>
</evidence>
<keyword evidence="5" id="KW-1185">Reference proteome</keyword>
<comment type="similarity">
    <text evidence="1">Belongs to the glycosyltransferase 90 family.</text>
</comment>
<gene>
    <name evidence="4" type="ORF">WJX75_001132</name>
</gene>
<evidence type="ECO:0000256" key="2">
    <source>
        <dbReference type="ARBA" id="ARBA00022679"/>
    </source>
</evidence>
<dbReference type="Proteomes" id="UP001491310">
    <property type="component" value="Unassembled WGS sequence"/>
</dbReference>
<keyword evidence="2" id="KW-0808">Transferase</keyword>
<organism evidence="4 5">
    <name type="scientific">Coccomyxa subellipsoidea</name>
    <dbReference type="NCBI Taxonomy" id="248742"/>
    <lineage>
        <taxon>Eukaryota</taxon>
        <taxon>Viridiplantae</taxon>
        <taxon>Chlorophyta</taxon>
        <taxon>core chlorophytes</taxon>
        <taxon>Trebouxiophyceae</taxon>
        <taxon>Trebouxiophyceae incertae sedis</taxon>
        <taxon>Coccomyxaceae</taxon>
        <taxon>Coccomyxa</taxon>
    </lineage>
</organism>
<reference evidence="4 5" key="1">
    <citation type="journal article" date="2024" name="Nat. Commun.">
        <title>Phylogenomics reveals the evolutionary origins of lichenization in chlorophyte algae.</title>
        <authorList>
            <person name="Puginier C."/>
            <person name="Libourel C."/>
            <person name="Otte J."/>
            <person name="Skaloud P."/>
            <person name="Haon M."/>
            <person name="Grisel S."/>
            <person name="Petersen M."/>
            <person name="Berrin J.G."/>
            <person name="Delaux P.M."/>
            <person name="Dal Grande F."/>
            <person name="Keller J."/>
        </authorList>
    </citation>
    <scope>NUCLEOTIDE SEQUENCE [LARGE SCALE GENOMIC DNA]</scope>
    <source>
        <strain evidence="4 5">SAG 216-7</strain>
    </source>
</reference>
<accession>A0ABR2YC00</accession>
<protein>
    <recommendedName>
        <fullName evidence="3">Glycosyl transferase CAP10 domain-containing protein</fullName>
    </recommendedName>
</protein>
<comment type="caution">
    <text evidence="4">The sequence shown here is derived from an EMBL/GenBank/DDBJ whole genome shotgun (WGS) entry which is preliminary data.</text>
</comment>
<dbReference type="SMART" id="SM00672">
    <property type="entry name" value="CAP10"/>
    <property type="match status" value="1"/>
</dbReference>
<dbReference type="InterPro" id="IPR051091">
    <property type="entry name" value="O-Glucosyltr/Glycosyltrsf_90"/>
</dbReference>
<feature type="domain" description="Glycosyl transferase CAP10" evidence="3">
    <location>
        <begin position="52"/>
        <end position="251"/>
    </location>
</feature>
<dbReference type="Pfam" id="PF05686">
    <property type="entry name" value="Glyco_transf_90"/>
    <property type="match status" value="1"/>
</dbReference>
<evidence type="ECO:0000259" key="3">
    <source>
        <dbReference type="SMART" id="SM00672"/>
    </source>
</evidence>
<dbReference type="PANTHER" id="PTHR12203:SF35">
    <property type="entry name" value="PROTEIN O-GLUCOSYLTRANSFERASE 1"/>
    <property type="match status" value="1"/>
</dbReference>
<dbReference type="EMBL" id="JALJOT010000016">
    <property type="protein sequence ID" value="KAK9902010.1"/>
    <property type="molecule type" value="Genomic_DNA"/>
</dbReference>
<dbReference type="InterPro" id="IPR006598">
    <property type="entry name" value="CAP10"/>
</dbReference>